<dbReference type="EMBL" id="FOQU01000009">
    <property type="protein sequence ID" value="SFJ63710.1"/>
    <property type="molecule type" value="Genomic_DNA"/>
</dbReference>
<feature type="transmembrane region" description="Helical" evidence="3">
    <location>
        <begin position="84"/>
        <end position="107"/>
    </location>
</feature>
<dbReference type="Pfam" id="PF05230">
    <property type="entry name" value="MASE2"/>
    <property type="match status" value="1"/>
</dbReference>
<dbReference type="PANTHER" id="PTHR45138:SF24">
    <property type="entry name" value="DIGUANYLATE CYCLASE DGCC-RELATED"/>
    <property type="match status" value="1"/>
</dbReference>
<feature type="transmembrane region" description="Helical" evidence="3">
    <location>
        <begin position="119"/>
        <end position="143"/>
    </location>
</feature>
<feature type="region of interest" description="Disordered" evidence="2">
    <location>
        <begin position="350"/>
        <end position="370"/>
    </location>
</feature>
<protein>
    <recommendedName>
        <fullName evidence="1">diguanylate cyclase</fullName>
        <ecNumber evidence="1">2.7.7.65</ecNumber>
    </recommendedName>
</protein>
<proteinExistence type="predicted"/>
<evidence type="ECO:0000313" key="6">
    <source>
        <dbReference type="Proteomes" id="UP000199548"/>
    </source>
</evidence>
<dbReference type="InterPro" id="IPR043128">
    <property type="entry name" value="Rev_trsase/Diguanyl_cyclase"/>
</dbReference>
<keyword evidence="6" id="KW-1185">Reference proteome</keyword>
<sequence>MSDMEYAAKKGKRFVQRIYRLRTAGLALGFISIAPVFLQLHHGPLLWALLLLYGFVWPHLARYAALAGAVPYRSEQRNLMVDAVFGGFWLVAIRFNLLPGVLMLSMLSMNNIASGGLRLFLRGVAANLVGAAIGIATLGFVLAPQSQMHIVIACLPVLVLYPLALGWSVYRMSRKLAAQTRTLEHLSRTDGLTGLLNRRYWEERLAAEFERCNTQRLTSCLLLIDLDHFKQINDSRGHLAGDTVLQSFADMLRDEFRHSDSIGRYGGEEFGVVLPDASLTEARAIATRLLHAVREKTKQEHVVSPFTISIGIAPCPPDGSDYHAWLLEADRSLYRAKVLGRDQIAVAGELEPASGTPVDPPSVHSNIKKG</sequence>
<evidence type="ECO:0000313" key="5">
    <source>
        <dbReference type="EMBL" id="SFJ63710.1"/>
    </source>
</evidence>
<keyword evidence="3" id="KW-0812">Transmembrane</keyword>
<dbReference type="FunFam" id="3.30.70.270:FF:000001">
    <property type="entry name" value="Diguanylate cyclase domain protein"/>
    <property type="match status" value="1"/>
</dbReference>
<dbReference type="STRING" id="420953.SAMN05192543_1098"/>
<gene>
    <name evidence="5" type="ORF">SAMN05192543_1098</name>
</gene>
<dbReference type="SUPFAM" id="SSF55073">
    <property type="entry name" value="Nucleotide cyclase"/>
    <property type="match status" value="1"/>
</dbReference>
<dbReference type="GO" id="GO:0043709">
    <property type="term" value="P:cell adhesion involved in single-species biofilm formation"/>
    <property type="evidence" value="ECO:0007669"/>
    <property type="project" value="TreeGrafter"/>
</dbReference>
<feature type="transmembrane region" description="Helical" evidence="3">
    <location>
        <begin position="150"/>
        <end position="170"/>
    </location>
</feature>
<feature type="transmembrane region" description="Helical" evidence="3">
    <location>
        <begin position="46"/>
        <end position="72"/>
    </location>
</feature>
<dbReference type="InterPro" id="IPR007894">
    <property type="entry name" value="MASE2"/>
</dbReference>
<accession>A0A1I3SZ29</accession>
<keyword evidence="3" id="KW-1133">Transmembrane helix</keyword>
<dbReference type="GO" id="GO:0052621">
    <property type="term" value="F:diguanylate cyclase activity"/>
    <property type="evidence" value="ECO:0007669"/>
    <property type="project" value="UniProtKB-EC"/>
</dbReference>
<dbReference type="InterPro" id="IPR050469">
    <property type="entry name" value="Diguanylate_Cyclase"/>
</dbReference>
<reference evidence="5 6" key="1">
    <citation type="submission" date="2016-10" db="EMBL/GenBank/DDBJ databases">
        <authorList>
            <person name="de Groot N.N."/>
        </authorList>
    </citation>
    <scope>NUCLEOTIDE SEQUENCE [LARGE SCALE GENOMIC DNA]</scope>
    <source>
        <strain evidence="5 6">LMG 23650</strain>
    </source>
</reference>
<evidence type="ECO:0000256" key="3">
    <source>
        <dbReference type="SAM" id="Phobius"/>
    </source>
</evidence>
<dbReference type="AlphaFoldDB" id="A0A1I3SZ29"/>
<evidence type="ECO:0000256" key="2">
    <source>
        <dbReference type="SAM" id="MobiDB-lite"/>
    </source>
</evidence>
<keyword evidence="3" id="KW-0472">Membrane</keyword>
<dbReference type="CDD" id="cd01949">
    <property type="entry name" value="GGDEF"/>
    <property type="match status" value="1"/>
</dbReference>
<dbReference type="PANTHER" id="PTHR45138">
    <property type="entry name" value="REGULATORY COMPONENTS OF SENSORY TRANSDUCTION SYSTEM"/>
    <property type="match status" value="1"/>
</dbReference>
<name>A0A1I3SZ29_9BURK</name>
<dbReference type="PROSITE" id="PS50887">
    <property type="entry name" value="GGDEF"/>
    <property type="match status" value="1"/>
</dbReference>
<dbReference type="Gene3D" id="3.30.70.270">
    <property type="match status" value="1"/>
</dbReference>
<dbReference type="GO" id="GO:1902201">
    <property type="term" value="P:negative regulation of bacterial-type flagellum-dependent cell motility"/>
    <property type="evidence" value="ECO:0007669"/>
    <property type="project" value="TreeGrafter"/>
</dbReference>
<dbReference type="Proteomes" id="UP000199548">
    <property type="component" value="Unassembled WGS sequence"/>
</dbReference>
<dbReference type="GO" id="GO:0005886">
    <property type="term" value="C:plasma membrane"/>
    <property type="evidence" value="ECO:0007669"/>
    <property type="project" value="TreeGrafter"/>
</dbReference>
<dbReference type="SMART" id="SM00267">
    <property type="entry name" value="GGDEF"/>
    <property type="match status" value="1"/>
</dbReference>
<feature type="transmembrane region" description="Helical" evidence="3">
    <location>
        <begin position="21"/>
        <end position="40"/>
    </location>
</feature>
<organism evidence="5 6">
    <name type="scientific">Paraburkholderia megapolitana</name>
    <dbReference type="NCBI Taxonomy" id="420953"/>
    <lineage>
        <taxon>Bacteria</taxon>
        <taxon>Pseudomonadati</taxon>
        <taxon>Pseudomonadota</taxon>
        <taxon>Betaproteobacteria</taxon>
        <taxon>Burkholderiales</taxon>
        <taxon>Burkholderiaceae</taxon>
        <taxon>Paraburkholderia</taxon>
    </lineage>
</organism>
<dbReference type="NCBIfam" id="TIGR00254">
    <property type="entry name" value="GGDEF"/>
    <property type="match status" value="1"/>
</dbReference>
<feature type="domain" description="GGDEF" evidence="4">
    <location>
        <begin position="217"/>
        <end position="349"/>
    </location>
</feature>
<dbReference type="InterPro" id="IPR029787">
    <property type="entry name" value="Nucleotide_cyclase"/>
</dbReference>
<dbReference type="Pfam" id="PF00990">
    <property type="entry name" value="GGDEF"/>
    <property type="match status" value="1"/>
</dbReference>
<dbReference type="EC" id="2.7.7.65" evidence="1"/>
<evidence type="ECO:0000259" key="4">
    <source>
        <dbReference type="PROSITE" id="PS50887"/>
    </source>
</evidence>
<dbReference type="InterPro" id="IPR000160">
    <property type="entry name" value="GGDEF_dom"/>
</dbReference>
<evidence type="ECO:0000256" key="1">
    <source>
        <dbReference type="ARBA" id="ARBA00012528"/>
    </source>
</evidence>